<evidence type="ECO:0000313" key="12">
    <source>
        <dbReference type="Proteomes" id="UP001304813"/>
    </source>
</evidence>
<dbReference type="InterPro" id="IPR039718">
    <property type="entry name" value="Rrm1"/>
</dbReference>
<dbReference type="NCBIfam" id="TIGR02506">
    <property type="entry name" value="NrdE_NrdA"/>
    <property type="match status" value="1"/>
</dbReference>
<dbReference type="GO" id="GO:0004748">
    <property type="term" value="F:ribonucleoside-diphosphate reductase activity, thioredoxin disulfide as acceptor"/>
    <property type="evidence" value="ECO:0007669"/>
    <property type="project" value="UniProtKB-EC"/>
</dbReference>
<dbReference type="Pfam" id="PF03477">
    <property type="entry name" value="ATP-cone"/>
    <property type="match status" value="1"/>
</dbReference>
<dbReference type="EMBL" id="LC779065">
    <property type="protein sequence ID" value="BES79876.1"/>
    <property type="molecule type" value="Genomic_DNA"/>
</dbReference>
<feature type="domain" description="ATP-cone" evidence="10">
    <location>
        <begin position="8"/>
        <end position="97"/>
    </location>
</feature>
<evidence type="ECO:0000256" key="8">
    <source>
        <dbReference type="PROSITE-ProRule" id="PRU00492"/>
    </source>
</evidence>
<evidence type="ECO:0000313" key="11">
    <source>
        <dbReference type="EMBL" id="BES79876.1"/>
    </source>
</evidence>
<comment type="catalytic activity">
    <reaction evidence="9">
        <text>a 2'-deoxyribonucleoside 5'-diphosphate + [thioredoxin]-disulfide + H2O = a ribonucleoside 5'-diphosphate + [thioredoxin]-dithiol</text>
        <dbReference type="Rhea" id="RHEA:23252"/>
        <dbReference type="Rhea" id="RHEA-COMP:10698"/>
        <dbReference type="Rhea" id="RHEA-COMP:10700"/>
        <dbReference type="ChEBI" id="CHEBI:15377"/>
        <dbReference type="ChEBI" id="CHEBI:29950"/>
        <dbReference type="ChEBI" id="CHEBI:50058"/>
        <dbReference type="ChEBI" id="CHEBI:57930"/>
        <dbReference type="ChEBI" id="CHEBI:73316"/>
        <dbReference type="EC" id="1.17.4.1"/>
    </reaction>
</comment>
<evidence type="ECO:0000259" key="10">
    <source>
        <dbReference type="PROSITE" id="PS51161"/>
    </source>
</evidence>
<keyword evidence="12" id="KW-1185">Reference proteome</keyword>
<dbReference type="Pfam" id="PF00317">
    <property type="entry name" value="Ribonuc_red_lgN"/>
    <property type="match status" value="1"/>
</dbReference>
<dbReference type="SUPFAM" id="SSF51998">
    <property type="entry name" value="PFL-like glycyl radical enzymes"/>
    <property type="match status" value="1"/>
</dbReference>
<reference evidence="11 12" key="1">
    <citation type="submission" date="2023-09" db="EMBL/GenBank/DDBJ databases">
        <title>Analysis of phage genome (vB_Yru_GN1) of the bacterium (Yersinia ruckeri).</title>
        <authorList>
            <person name="Ganjoor M.S."/>
            <person name="Bouzari M."/>
            <person name="Soleimani-Delfan A."/>
        </authorList>
    </citation>
    <scope>NUCLEOTIDE SEQUENCE [LARGE SCALE GENOMIC DNA]</scope>
    <source>
        <strain evidence="12">vB_Yru_GN1</strain>
    </source>
</reference>
<dbReference type="GO" id="GO:0005524">
    <property type="term" value="F:ATP binding"/>
    <property type="evidence" value="ECO:0007669"/>
    <property type="project" value="UniProtKB-UniRule"/>
</dbReference>
<evidence type="ECO:0000256" key="1">
    <source>
        <dbReference type="ARBA" id="ARBA00010406"/>
    </source>
</evidence>
<keyword evidence="4 8" id="KW-0547">Nucleotide-binding</keyword>
<evidence type="ECO:0000256" key="7">
    <source>
        <dbReference type="ARBA" id="ARBA00023116"/>
    </source>
</evidence>
<evidence type="ECO:0000256" key="9">
    <source>
        <dbReference type="RuleBase" id="RU003410"/>
    </source>
</evidence>
<dbReference type="GO" id="GO:0009263">
    <property type="term" value="P:deoxyribonucleotide biosynthetic process"/>
    <property type="evidence" value="ECO:0007669"/>
    <property type="project" value="UniProtKB-KW"/>
</dbReference>
<evidence type="ECO:0000256" key="5">
    <source>
        <dbReference type="ARBA" id="ARBA00022840"/>
    </source>
</evidence>
<dbReference type="PANTHER" id="PTHR11573">
    <property type="entry name" value="RIBONUCLEOSIDE-DIPHOSPHATE REDUCTASE LARGE CHAIN"/>
    <property type="match status" value="1"/>
</dbReference>
<comment type="function">
    <text evidence="9">Provides the precursors necessary for DNA synthesis. Catalyzes the biosynthesis of deoxyribonucleotides from the corresponding ribonucleotides.</text>
</comment>
<sequence>MELDQVNITVIKRDGREEPYNKEKLLKVVLWSANGSKEVAYQLINAIDIKLNDRIHISKLYDELITTAANMMSPIQRIWDQVAKNLLLMKFYKESYNLKNTGYYPKYSEVVGTALDEGIYDKEVFNSFDIYELNTLGNMIDPDRDMLFTYKGLHLMNNKYCLRTRKSEPLELPQHAYLRLAIYSFWKEPKDIRLELIKKEYDVWSKHIATAGTPRILNSGTPRAQLASCVLSTLADDTKSIMDTATNLATYSKFSGGLALDISHIRSSGSKIRGNRGVSNGPLPFIKIVEAVVSGFNQGGTRSGSCVITYPFWHHDVMNLLPLNDAGGAEDNRARKLKYTMRIHNLLKERCETGGNITLFNPQDVPLLNCTYGEAFKKAYEEYEKDNSIRKKSIPARELMFNYMKYRGETGNTYAFFSDNVNEQSIVGDYIGASNLCTEITVTSRPSINHESELLWKEDGTAVIQESKDSGEIGLCNLFSINLYEWFKLSIEEKESVIEVLLRGADNVIDYQFYPIKEAKLSNIRKRPIGIGVSNFANLLASQKLLYSDKKSLEFSHQLFEELYYLIYSKSSDLAIERGPFSYFKHTKWSKGETPLSLSILHKKGDDHELNFPLKYDWNALGDKIKTHGVRFSLHGAIAPTATSGRIISATESIEPITEFFVFDEGTQSLPSLAPNLENRAYYELAYEIPCSVTIEHAAVRQKFIDQAQSVNTHYKKLGSSKELIKDVFYAMELGVKTLYYLKTPKANYSSECESCT</sequence>
<dbReference type="PANTHER" id="PTHR11573:SF6">
    <property type="entry name" value="RIBONUCLEOSIDE-DIPHOSPHATE REDUCTASE LARGE SUBUNIT"/>
    <property type="match status" value="1"/>
</dbReference>
<dbReference type="SUPFAM" id="SSF48168">
    <property type="entry name" value="R1 subunit of ribonucleotide reductase, N-terminal domain"/>
    <property type="match status" value="1"/>
</dbReference>
<comment type="similarity">
    <text evidence="1 9">Belongs to the ribonucleoside diphosphate reductase large chain family.</text>
</comment>
<proteinExistence type="inferred from homology"/>
<dbReference type="InterPro" id="IPR013346">
    <property type="entry name" value="NrdE_NrdA_C"/>
</dbReference>
<keyword evidence="6 9" id="KW-0560">Oxidoreductase</keyword>
<evidence type="ECO:0000256" key="6">
    <source>
        <dbReference type="ARBA" id="ARBA00023002"/>
    </source>
</evidence>
<accession>A0AA86IWN3</accession>
<keyword evidence="3" id="KW-0021">Allosteric enzyme</keyword>
<keyword evidence="5 8" id="KW-0067">ATP-binding</keyword>
<evidence type="ECO:0000256" key="3">
    <source>
        <dbReference type="ARBA" id="ARBA00022533"/>
    </source>
</evidence>
<dbReference type="Pfam" id="PF02867">
    <property type="entry name" value="Ribonuc_red_lgC"/>
    <property type="match status" value="2"/>
</dbReference>
<evidence type="ECO:0000256" key="2">
    <source>
        <dbReference type="ARBA" id="ARBA00012274"/>
    </source>
</evidence>
<organism evidence="11 12">
    <name type="scientific">Yersinia phage vB_Yru_GN1</name>
    <dbReference type="NCBI Taxonomy" id="3074381"/>
    <lineage>
        <taxon>Viruses</taxon>
        <taxon>Duplodnaviria</taxon>
        <taxon>Heunggongvirae</taxon>
        <taxon>Uroviricota</taxon>
        <taxon>Caudoviricetes</taxon>
        <taxon>Caudoviricetes incertae sedis</taxon>
        <taxon>Sepahanvirus</taxon>
        <taxon>Sepahanvirus vB-Yru-GN1</taxon>
    </lineage>
</organism>
<evidence type="ECO:0000256" key="4">
    <source>
        <dbReference type="ARBA" id="ARBA00022741"/>
    </source>
</evidence>
<dbReference type="InterPro" id="IPR005144">
    <property type="entry name" value="ATP-cone_dom"/>
</dbReference>
<dbReference type="Proteomes" id="UP001304813">
    <property type="component" value="Segment"/>
</dbReference>
<keyword evidence="7 9" id="KW-0215">Deoxyribonucleotide synthesis</keyword>
<dbReference type="PRINTS" id="PR01183">
    <property type="entry name" value="RIBORDTASEM1"/>
</dbReference>
<dbReference type="PROSITE" id="PS51161">
    <property type="entry name" value="ATP_CONE"/>
    <property type="match status" value="1"/>
</dbReference>
<dbReference type="Gene3D" id="3.20.70.20">
    <property type="match status" value="1"/>
</dbReference>
<dbReference type="EC" id="1.17.4.1" evidence="2 9"/>
<dbReference type="InterPro" id="IPR013509">
    <property type="entry name" value="RNR_lsu_N"/>
</dbReference>
<dbReference type="InterPro" id="IPR008926">
    <property type="entry name" value="RNR_R1-su_N"/>
</dbReference>
<dbReference type="InterPro" id="IPR000788">
    <property type="entry name" value="RNR_lg_C"/>
</dbReference>
<name>A0AA86IWN3_9CAUD</name>
<protein>
    <recommendedName>
        <fullName evidence="2 9">Ribonucleoside-diphosphate reductase</fullName>
        <ecNumber evidence="2 9">1.17.4.1</ecNumber>
    </recommendedName>
</protein>